<dbReference type="Bgee" id="ENSCSAG00000018554">
    <property type="expression patterns" value="Expressed in pituitary gland and 6 other cell types or tissues"/>
</dbReference>
<dbReference type="EMBL" id="AQIB01087482">
    <property type="status" value="NOT_ANNOTATED_CDS"/>
    <property type="molecule type" value="Genomic_DNA"/>
</dbReference>
<keyword evidence="2" id="KW-1185">Reference proteome</keyword>
<proteinExistence type="predicted"/>
<reference evidence="1" key="2">
    <citation type="submission" date="2025-08" db="UniProtKB">
        <authorList>
            <consortium name="Ensembl"/>
        </authorList>
    </citation>
    <scope>IDENTIFICATION</scope>
</reference>
<evidence type="ECO:0000313" key="1">
    <source>
        <dbReference type="Ensembl" id="ENSCSAP00000018091.1"/>
    </source>
</evidence>
<sequence length="47" mass="5639">SDFPVHSKYFLISRLQVLKMHKKDFTSQVLLRIYFDLICMSIKLHVV</sequence>
<name>A0A0D9SB52_CHLSB</name>
<reference evidence="1 2" key="1">
    <citation type="submission" date="2014-03" db="EMBL/GenBank/DDBJ databases">
        <authorList>
            <person name="Warren W."/>
            <person name="Wilson R.K."/>
        </authorList>
    </citation>
    <scope>NUCLEOTIDE SEQUENCE</scope>
</reference>
<dbReference type="Proteomes" id="UP000029965">
    <property type="component" value="Chromosome 8"/>
</dbReference>
<accession>A0A0D9SB52</accession>
<dbReference type="Ensembl" id="ENSCSAT00000018644.1">
    <property type="protein sequence ID" value="ENSCSAP00000018091.1"/>
    <property type="gene ID" value="ENSCSAG00000018554.1"/>
</dbReference>
<dbReference type="AlphaFoldDB" id="A0A0D9SB52"/>
<evidence type="ECO:0000313" key="2">
    <source>
        <dbReference type="Proteomes" id="UP000029965"/>
    </source>
</evidence>
<protein>
    <submittedName>
        <fullName evidence="1">Uncharacterized protein</fullName>
    </submittedName>
</protein>
<organism evidence="1 2">
    <name type="scientific">Chlorocebus sabaeus</name>
    <name type="common">Green monkey</name>
    <name type="synonym">Simia sabaea</name>
    <dbReference type="NCBI Taxonomy" id="60711"/>
    <lineage>
        <taxon>Eukaryota</taxon>
        <taxon>Metazoa</taxon>
        <taxon>Chordata</taxon>
        <taxon>Craniata</taxon>
        <taxon>Vertebrata</taxon>
        <taxon>Euteleostomi</taxon>
        <taxon>Mammalia</taxon>
        <taxon>Eutheria</taxon>
        <taxon>Euarchontoglires</taxon>
        <taxon>Primates</taxon>
        <taxon>Haplorrhini</taxon>
        <taxon>Catarrhini</taxon>
        <taxon>Cercopithecidae</taxon>
        <taxon>Cercopithecinae</taxon>
        <taxon>Chlorocebus</taxon>
    </lineage>
</organism>
<reference evidence="1" key="3">
    <citation type="submission" date="2025-09" db="UniProtKB">
        <authorList>
            <consortium name="Ensembl"/>
        </authorList>
    </citation>
    <scope>IDENTIFICATION</scope>
</reference>
<dbReference type="eggNOG" id="ENOG502TF4I">
    <property type="taxonomic scope" value="Eukaryota"/>
</dbReference>